<accession>A0A4Y1ZYV8</accession>
<dbReference type="InterPro" id="IPR002156">
    <property type="entry name" value="RNaseH_domain"/>
</dbReference>
<dbReference type="GO" id="GO:0006814">
    <property type="term" value="P:sodium ion transport"/>
    <property type="evidence" value="ECO:0007669"/>
    <property type="project" value="UniProtKB-KW"/>
</dbReference>
<evidence type="ECO:0000313" key="16">
    <source>
        <dbReference type="Proteomes" id="UP000499080"/>
    </source>
</evidence>
<dbReference type="Pfam" id="PF00078">
    <property type="entry name" value="RVT_1"/>
    <property type="match status" value="1"/>
</dbReference>
<dbReference type="GO" id="GO:0042575">
    <property type="term" value="C:DNA polymerase complex"/>
    <property type="evidence" value="ECO:0007669"/>
    <property type="project" value="UniProtKB-ARBA"/>
</dbReference>
<dbReference type="PROSITE" id="PS50878">
    <property type="entry name" value="RT_POL"/>
    <property type="match status" value="1"/>
</dbReference>
<dbReference type="SUPFAM" id="SSF53098">
    <property type="entry name" value="Ribonuclease H-like"/>
    <property type="match status" value="1"/>
</dbReference>
<dbReference type="GO" id="GO:0015293">
    <property type="term" value="F:symporter activity"/>
    <property type="evidence" value="ECO:0007669"/>
    <property type="project" value="TreeGrafter"/>
</dbReference>
<evidence type="ECO:0000256" key="10">
    <source>
        <dbReference type="ARBA" id="ARBA00023201"/>
    </source>
</evidence>
<evidence type="ECO:0000256" key="6">
    <source>
        <dbReference type="ARBA" id="ARBA00022989"/>
    </source>
</evidence>
<dbReference type="InterPro" id="IPR043502">
    <property type="entry name" value="DNA/RNA_pol_sf"/>
</dbReference>
<dbReference type="PROSITE" id="PS50283">
    <property type="entry name" value="NA_SOLUT_SYMP_3"/>
    <property type="match status" value="1"/>
</dbReference>
<evidence type="ECO:0000256" key="11">
    <source>
        <dbReference type="SAM" id="Coils"/>
    </source>
</evidence>
<sequence length="1323" mass="150554">MNMYSTREELLSRFTIADYAIFIAMLGVSAAIGIYYACTGNKQKTTKDFFMGGQEMGVFPVAMSILASFMSAIPMLGIPAETYLTGTQFWMVVLAYCFMFPTVAYIYMPLFYKLGSSSVYEYLELRFSRPVRTICSTIFTIQMVLYMAIVMYAPSLALSQVTGLKVWFCVLSIGLVCTFYTTIVIQEPYILDGKIAGIPRSLNQWLSKNNKSGIISLPSCDKPVFLQSTVNSTALKIQTEQGPLTVISAYSSPYKNIMETLQELHSILTDLGDERVLICADLNAHSRIWGYANEDTRGAQVEDFLLAQQLYLLNETNSPPTFEHRGRKGWPDLSFIKGTDFANSCTWKVLEDYTHSDHKYILIEALLSQSHYSYPRFKTAYGGHRRMLQHLGQKTKQLVQQIEESNTKDHLAKATEELQKTIFAACRKAYKIKKFKLKINNNWWNQSLQIKKKELQALKRRTNKSEDDNKLKYQLQLSKKQAELKREAKKAKRNSFRNTCTKTTDPYGRPYKAVVKNKHPPAELFKQLGNPSSGDTKSFALKILQEIYTPSHSPATPPNCFPLIQEPQITKNEIRRILKKAPTKKAPGFDAIDYIVLKEVNNSFPEILHTFYNKCYQLHCFPEPLKKGIIVLFHKDGKEADKIKSYRPVTLLPTIGKVLEQILLRRLNHTLKKKNILHHNQFGFREGRSTDDAIHQLAEKIQDAKNKQLHTMVISLDIQGAFDHLQYNSIRNSLDEINFPSHTIETLKDILTDRKVTIQTAQGPVSWSQQQGCAQGSCTGPMFWNLVANEIISEEWQPNVHLQAFADDFIFVISEPTGAKLKATAQAALTKFQHWTDKHQLKTSTEKSTTILISRLVSGPRVKWDNQIIKRSTSLKYLGVIIDNKLNWADHLINMKTKLTHLHQKITRIAGTNWGLNKDLRRRLYKTVAERMILHGAAAWAYPLSARQSRLLNSIQRKFLLNITGAYSTTPTAALQVIEGILPLHIKAEQEAVYVRTARLRKTSNYNNINFNPNNYEDGTTSTKFHPAIFQLEDRISLKKQFLPVPGLNIFTDGSKIEDKTGSAFCVMEEDTTKYEWMAQLSPFNTVFQAELLAIKEACLWASKTNQQIKVWSDSESSLHSIASIDTKSPIAQQTQEILLKSTNIKLGWIKAHVGYSGNEAADVLAKKATQEGIPTFIPAPRNHIKSLLQKESITRWQKEWDNGETGRSIHNVLPKVKTTSTPWQRPEIMFVTGHGPFPTYLKRFNIRSSDSCGCGKLGNPLHYATSCLFTTSYHLTNPSADLEPLWWKRVMNNNNSRAKIKKLMHFIAENEPLLFPKDGDDN</sequence>
<dbReference type="GO" id="GO:0071897">
    <property type="term" value="P:DNA biosynthetic process"/>
    <property type="evidence" value="ECO:0007669"/>
    <property type="project" value="UniProtKB-ARBA"/>
</dbReference>
<proteinExistence type="inferred from homology"/>
<dbReference type="EMBL" id="BGPR01000002">
    <property type="protein sequence ID" value="GBL72692.1"/>
    <property type="molecule type" value="Genomic_DNA"/>
</dbReference>
<evidence type="ECO:0000256" key="1">
    <source>
        <dbReference type="ARBA" id="ARBA00004651"/>
    </source>
</evidence>
<gene>
    <name evidence="15" type="primary">R1A1-elementORF2_540</name>
    <name evidence="15" type="ORF">AVEN_127933_1</name>
</gene>
<dbReference type="PROSITE" id="PS50879">
    <property type="entry name" value="RNASE_H_1"/>
    <property type="match status" value="1"/>
</dbReference>
<evidence type="ECO:0000256" key="9">
    <source>
        <dbReference type="ARBA" id="ARBA00023136"/>
    </source>
</evidence>
<feature type="coiled-coil region" evidence="11">
    <location>
        <begin position="445"/>
        <end position="499"/>
    </location>
</feature>
<keyword evidence="7" id="KW-0915">Sodium</keyword>
<dbReference type="InterPro" id="IPR005135">
    <property type="entry name" value="Endo/exonuclease/phosphatase"/>
</dbReference>
<dbReference type="Gene3D" id="3.60.10.10">
    <property type="entry name" value="Endonuclease/exonuclease/phosphatase"/>
    <property type="match status" value="1"/>
</dbReference>
<dbReference type="InterPro" id="IPR038377">
    <property type="entry name" value="Na/Glc_symporter_sf"/>
</dbReference>
<dbReference type="InterPro" id="IPR051163">
    <property type="entry name" value="Sodium:Solute_Symporter_SSF"/>
</dbReference>
<evidence type="ECO:0008006" key="17">
    <source>
        <dbReference type="Google" id="ProtNLM"/>
    </source>
</evidence>
<evidence type="ECO:0000256" key="7">
    <source>
        <dbReference type="ARBA" id="ARBA00023053"/>
    </source>
</evidence>
<evidence type="ECO:0000259" key="13">
    <source>
        <dbReference type="PROSITE" id="PS50878"/>
    </source>
</evidence>
<keyword evidence="3" id="KW-0813">Transport</keyword>
<feature type="domain" description="Reverse transcriptase" evidence="13">
    <location>
        <begin position="614"/>
        <end position="882"/>
    </location>
</feature>
<evidence type="ECO:0000313" key="15">
    <source>
        <dbReference type="EMBL" id="GBL72692.1"/>
    </source>
</evidence>
<evidence type="ECO:0000256" key="2">
    <source>
        <dbReference type="ARBA" id="ARBA00006434"/>
    </source>
</evidence>
<dbReference type="GO" id="GO:0005886">
    <property type="term" value="C:plasma membrane"/>
    <property type="evidence" value="ECO:0007669"/>
    <property type="project" value="UniProtKB-SubCell"/>
</dbReference>
<comment type="similarity">
    <text evidence="2">Belongs to the sodium:solute symporter (SSF) (TC 2.A.21) family.</text>
</comment>
<dbReference type="PANTHER" id="PTHR42985">
    <property type="entry name" value="SODIUM-COUPLED MONOCARBOXYLATE TRANSPORTER"/>
    <property type="match status" value="1"/>
</dbReference>
<evidence type="ECO:0000256" key="8">
    <source>
        <dbReference type="ARBA" id="ARBA00023065"/>
    </source>
</evidence>
<dbReference type="InterPro" id="IPR001734">
    <property type="entry name" value="Na/solute_symporter"/>
</dbReference>
<dbReference type="InterPro" id="IPR036397">
    <property type="entry name" value="RNaseH_sf"/>
</dbReference>
<dbReference type="PANTHER" id="PTHR42985:SF40">
    <property type="entry name" value="LD47995P-RELATED"/>
    <property type="match status" value="1"/>
</dbReference>
<dbReference type="OrthoDB" id="410104at2759"/>
<dbReference type="Proteomes" id="UP000499080">
    <property type="component" value="Unassembled WGS sequence"/>
</dbReference>
<dbReference type="InterPro" id="IPR000477">
    <property type="entry name" value="RT_dom"/>
</dbReference>
<dbReference type="InterPro" id="IPR012337">
    <property type="entry name" value="RNaseH-like_sf"/>
</dbReference>
<dbReference type="Gene3D" id="3.30.420.10">
    <property type="entry name" value="Ribonuclease H-like superfamily/Ribonuclease H"/>
    <property type="match status" value="1"/>
</dbReference>
<keyword evidence="8" id="KW-0406">Ion transport</keyword>
<name>A0A4Y1ZYV8_ARAVE</name>
<protein>
    <recommendedName>
        <fullName evidence="17">Sodium-coupled monocarboxylate transporter 1</fullName>
    </recommendedName>
</protein>
<keyword evidence="4" id="KW-1003">Cell membrane</keyword>
<feature type="transmembrane region" description="Helical" evidence="12">
    <location>
        <begin position="165"/>
        <end position="185"/>
    </location>
</feature>
<evidence type="ECO:0000256" key="4">
    <source>
        <dbReference type="ARBA" id="ARBA00022475"/>
    </source>
</evidence>
<keyword evidence="16" id="KW-1185">Reference proteome</keyword>
<feature type="domain" description="RNase H type-1" evidence="14">
    <location>
        <begin position="1044"/>
        <end position="1171"/>
    </location>
</feature>
<dbReference type="CDD" id="cd01650">
    <property type="entry name" value="RT_nLTR_like"/>
    <property type="match status" value="1"/>
</dbReference>
<feature type="transmembrane region" description="Helical" evidence="12">
    <location>
        <begin position="58"/>
        <end position="77"/>
    </location>
</feature>
<keyword evidence="11" id="KW-0175">Coiled coil</keyword>
<dbReference type="SUPFAM" id="SSF56672">
    <property type="entry name" value="DNA/RNA polymerases"/>
    <property type="match status" value="1"/>
</dbReference>
<comment type="caution">
    <text evidence="15">The sequence shown here is derived from an EMBL/GenBank/DDBJ whole genome shotgun (WGS) entry which is preliminary data.</text>
</comment>
<dbReference type="GO" id="GO:0004523">
    <property type="term" value="F:RNA-DNA hybrid ribonuclease activity"/>
    <property type="evidence" value="ECO:0007669"/>
    <property type="project" value="InterPro"/>
</dbReference>
<keyword evidence="9 12" id="KW-0472">Membrane</keyword>
<dbReference type="Pfam" id="PF14529">
    <property type="entry name" value="Exo_endo_phos_2"/>
    <property type="match status" value="1"/>
</dbReference>
<keyword evidence="6 12" id="KW-1133">Transmembrane helix</keyword>
<keyword evidence="10" id="KW-0739">Sodium transport</keyword>
<evidence type="ECO:0000256" key="5">
    <source>
        <dbReference type="ARBA" id="ARBA00022692"/>
    </source>
</evidence>
<keyword evidence="5 12" id="KW-0812">Transmembrane</keyword>
<evidence type="ECO:0000259" key="14">
    <source>
        <dbReference type="PROSITE" id="PS50879"/>
    </source>
</evidence>
<feature type="transmembrane region" description="Helical" evidence="12">
    <location>
        <begin position="89"/>
        <end position="112"/>
    </location>
</feature>
<dbReference type="InterPro" id="IPR036691">
    <property type="entry name" value="Endo/exonu/phosph_ase_sf"/>
</dbReference>
<dbReference type="Gene3D" id="1.20.1730.10">
    <property type="entry name" value="Sodium/glucose cotransporter"/>
    <property type="match status" value="1"/>
</dbReference>
<dbReference type="Pfam" id="PF00474">
    <property type="entry name" value="SSF"/>
    <property type="match status" value="1"/>
</dbReference>
<comment type="subcellular location">
    <subcellularLocation>
        <location evidence="1">Cell membrane</location>
        <topology evidence="1">Multi-pass membrane protein</topology>
    </subcellularLocation>
</comment>
<evidence type="ECO:0000256" key="3">
    <source>
        <dbReference type="ARBA" id="ARBA00022448"/>
    </source>
</evidence>
<feature type="transmembrane region" description="Helical" evidence="12">
    <location>
        <begin position="133"/>
        <end position="153"/>
    </location>
</feature>
<dbReference type="Pfam" id="PF00075">
    <property type="entry name" value="RNase_H"/>
    <property type="match status" value="1"/>
</dbReference>
<reference evidence="15 16" key="1">
    <citation type="journal article" date="2019" name="Sci. Rep.">
        <title>Orb-weaving spider Araneus ventricosus genome elucidates the spidroin gene catalogue.</title>
        <authorList>
            <person name="Kono N."/>
            <person name="Nakamura H."/>
            <person name="Ohtoshi R."/>
            <person name="Moran D.A.P."/>
            <person name="Shinohara A."/>
            <person name="Yoshida Y."/>
            <person name="Fujiwara M."/>
            <person name="Mori M."/>
            <person name="Tomita M."/>
            <person name="Arakawa K."/>
        </authorList>
    </citation>
    <scope>NUCLEOTIDE SEQUENCE [LARGE SCALE GENOMIC DNA]</scope>
</reference>
<feature type="transmembrane region" description="Helical" evidence="12">
    <location>
        <begin position="20"/>
        <end position="38"/>
    </location>
</feature>
<dbReference type="GO" id="GO:0003676">
    <property type="term" value="F:nucleic acid binding"/>
    <property type="evidence" value="ECO:0007669"/>
    <property type="project" value="InterPro"/>
</dbReference>
<evidence type="ECO:0000256" key="12">
    <source>
        <dbReference type="SAM" id="Phobius"/>
    </source>
</evidence>
<dbReference type="CDD" id="cd09276">
    <property type="entry name" value="Rnase_HI_RT_non_LTR"/>
    <property type="match status" value="1"/>
</dbReference>
<organism evidence="15 16">
    <name type="scientific">Araneus ventricosus</name>
    <name type="common">Orbweaver spider</name>
    <name type="synonym">Epeira ventricosa</name>
    <dbReference type="NCBI Taxonomy" id="182803"/>
    <lineage>
        <taxon>Eukaryota</taxon>
        <taxon>Metazoa</taxon>
        <taxon>Ecdysozoa</taxon>
        <taxon>Arthropoda</taxon>
        <taxon>Chelicerata</taxon>
        <taxon>Arachnida</taxon>
        <taxon>Araneae</taxon>
        <taxon>Araneomorphae</taxon>
        <taxon>Entelegynae</taxon>
        <taxon>Araneoidea</taxon>
        <taxon>Araneidae</taxon>
        <taxon>Araneus</taxon>
    </lineage>
</organism>
<dbReference type="SUPFAM" id="SSF56219">
    <property type="entry name" value="DNase I-like"/>
    <property type="match status" value="1"/>
</dbReference>